<sequence>MDTHTMEIPAEKLAEQMVELFSNGGTLGDVYDYNSTDYEVVYALGSELYNQGRYSDAMKAFGFLVIHNQWEKRFVNAYAASLQMCKRYEDALQYYSLASVMDMRDPVPTFHTAECMIALGQLLEATQALEIVVNQCREEKDAGLKTRAQAMLDLISAGIQKKGGKDE</sequence>
<accession>A0ABU6JC54</accession>
<dbReference type="InterPro" id="IPR011990">
    <property type="entry name" value="TPR-like_helical_dom_sf"/>
</dbReference>
<dbReference type="RefSeq" id="WP_326507450.1">
    <property type="nucleotide sequence ID" value="NZ_JAWIIV010000013.1"/>
</dbReference>
<proteinExistence type="inferred from homology"/>
<dbReference type="PIRSF" id="PIRSF003165">
    <property type="entry name" value="Chaperone_SicA"/>
    <property type="match status" value="1"/>
</dbReference>
<keyword evidence="4" id="KW-1185">Reference proteome</keyword>
<organism evidence="3 4">
    <name type="scientific">Noviherbaspirillum album</name>
    <dbReference type="NCBI Taxonomy" id="3080276"/>
    <lineage>
        <taxon>Bacteria</taxon>
        <taxon>Pseudomonadati</taxon>
        <taxon>Pseudomonadota</taxon>
        <taxon>Betaproteobacteria</taxon>
        <taxon>Burkholderiales</taxon>
        <taxon>Oxalobacteraceae</taxon>
        <taxon>Noviherbaspirillum</taxon>
    </lineage>
</organism>
<dbReference type="NCBIfam" id="TIGR02552">
    <property type="entry name" value="LcrH_SycD"/>
    <property type="match status" value="1"/>
</dbReference>
<evidence type="ECO:0000256" key="2">
    <source>
        <dbReference type="ARBA" id="ARBA00023186"/>
    </source>
</evidence>
<keyword evidence="2" id="KW-0143">Chaperone</keyword>
<comment type="similarity">
    <text evidence="1">Belongs to the LcrH/SycD chaperone family.</text>
</comment>
<dbReference type="Gene3D" id="1.25.40.10">
    <property type="entry name" value="Tetratricopeptide repeat domain"/>
    <property type="match status" value="1"/>
</dbReference>
<dbReference type="SUPFAM" id="SSF48452">
    <property type="entry name" value="TPR-like"/>
    <property type="match status" value="1"/>
</dbReference>
<name>A0ABU6JC54_9BURK</name>
<dbReference type="Proteomes" id="UP001352263">
    <property type="component" value="Unassembled WGS sequence"/>
</dbReference>
<comment type="caution">
    <text evidence="3">The sequence shown here is derived from an EMBL/GenBank/DDBJ whole genome shotgun (WGS) entry which is preliminary data.</text>
</comment>
<dbReference type="EMBL" id="JAWIIV010000013">
    <property type="protein sequence ID" value="MEC4720734.1"/>
    <property type="molecule type" value="Genomic_DNA"/>
</dbReference>
<evidence type="ECO:0000313" key="3">
    <source>
        <dbReference type="EMBL" id="MEC4720734.1"/>
    </source>
</evidence>
<dbReference type="InterPro" id="IPR005415">
    <property type="entry name" value="T3SS_Ca_resp_chp_LcrH/SycD"/>
</dbReference>
<gene>
    <name evidence="3" type="ORF">RY831_16340</name>
</gene>
<dbReference type="PRINTS" id="PR01595">
    <property type="entry name" value="SYCDCHAPRONE"/>
</dbReference>
<protein>
    <submittedName>
        <fullName evidence="3">SycD/LcrH family type III secretion system chaperone</fullName>
    </submittedName>
</protein>
<evidence type="ECO:0000256" key="1">
    <source>
        <dbReference type="ARBA" id="ARBA00010244"/>
    </source>
</evidence>
<dbReference type="InterPro" id="IPR011716">
    <property type="entry name" value="TPR-3"/>
</dbReference>
<evidence type="ECO:0000313" key="4">
    <source>
        <dbReference type="Proteomes" id="UP001352263"/>
    </source>
</evidence>
<dbReference type="InterPro" id="IPR016379">
    <property type="entry name" value="T3SS_Ca_resp_chp_LcrH/SycD_sub"/>
</dbReference>
<reference evidence="3 4" key="1">
    <citation type="submission" date="2023-10" db="EMBL/GenBank/DDBJ databases">
        <title>Noviherbaspirillum sp. CPCC 100848 genome assembly.</title>
        <authorList>
            <person name="Li X.Y."/>
            <person name="Fang X.M."/>
        </authorList>
    </citation>
    <scope>NUCLEOTIDE SEQUENCE [LARGE SCALE GENOMIC DNA]</scope>
    <source>
        <strain evidence="3 4">CPCC 100848</strain>
    </source>
</reference>
<dbReference type="Pfam" id="PF07720">
    <property type="entry name" value="TPR_3"/>
    <property type="match status" value="2"/>
</dbReference>